<evidence type="ECO:0000256" key="3">
    <source>
        <dbReference type="ARBA" id="ARBA00023125"/>
    </source>
</evidence>
<gene>
    <name evidence="6" type="ORF">BXT89_01915</name>
</gene>
<keyword evidence="4" id="KW-0804">Transcription</keyword>
<dbReference type="Pfam" id="PF03466">
    <property type="entry name" value="LysR_substrate"/>
    <property type="match status" value="1"/>
</dbReference>
<evidence type="ECO:0000256" key="1">
    <source>
        <dbReference type="ARBA" id="ARBA00009437"/>
    </source>
</evidence>
<organism evidence="6 7">
    <name type="scientific">Halopseudomonas pachastrellae</name>
    <dbReference type="NCBI Taxonomy" id="254161"/>
    <lineage>
        <taxon>Bacteria</taxon>
        <taxon>Pseudomonadati</taxon>
        <taxon>Pseudomonadota</taxon>
        <taxon>Gammaproteobacteria</taxon>
        <taxon>Pseudomonadales</taxon>
        <taxon>Pseudomonadaceae</taxon>
        <taxon>Halopseudomonas</taxon>
    </lineage>
</organism>
<reference evidence="6 7" key="1">
    <citation type="submission" date="2017-01" db="EMBL/GenBank/DDBJ databases">
        <title>Draft genome sequence of Pseudomonas pachastrellae type strain CCUG 46540T from a deep sea.</title>
        <authorList>
            <person name="Gomila M."/>
            <person name="Mulet M."/>
            <person name="Lalucat J."/>
            <person name="Garcia-Valdes E."/>
        </authorList>
    </citation>
    <scope>NUCLEOTIDE SEQUENCE [LARGE SCALE GENOMIC DNA]</scope>
    <source>
        <strain evidence="6 7">CCUG 46540</strain>
    </source>
</reference>
<comment type="similarity">
    <text evidence="1">Belongs to the LysR transcriptional regulatory family.</text>
</comment>
<evidence type="ECO:0000256" key="4">
    <source>
        <dbReference type="ARBA" id="ARBA00023163"/>
    </source>
</evidence>
<dbReference type="Proteomes" id="UP000242847">
    <property type="component" value="Unassembled WGS sequence"/>
</dbReference>
<dbReference type="OrthoDB" id="464481at2"/>
<keyword evidence="3" id="KW-0238">DNA-binding</keyword>
<evidence type="ECO:0000313" key="7">
    <source>
        <dbReference type="Proteomes" id="UP000242847"/>
    </source>
</evidence>
<evidence type="ECO:0000259" key="5">
    <source>
        <dbReference type="PROSITE" id="PS50931"/>
    </source>
</evidence>
<dbReference type="Gene3D" id="1.10.10.10">
    <property type="entry name" value="Winged helix-like DNA-binding domain superfamily/Winged helix DNA-binding domain"/>
    <property type="match status" value="1"/>
</dbReference>
<evidence type="ECO:0000256" key="2">
    <source>
        <dbReference type="ARBA" id="ARBA00023015"/>
    </source>
</evidence>
<sequence>MDSETLRIFAAVAAELSITRAAARLGRAPSNVTTRIQQLEIDLGTELFVRTGKRLSLSPAGERLVDYGARMLALEDEARQVVSGGGHAGVLRLGSMESTAAARLPAILAAFHQRQPATRMQLQTGPSMPLLEQVRNGQLDCAFVALPADFGGVEALADLGLQARAVWREQLLLAMPSGALAGGDIDHLAIRSLAAFPQGCTYRGVAEALLGLHGSTEWRVQEMASYHAMIACVAAGGCVTLLPESVLNLSPAREQLQTWPAGPADTLLVWRERSFTPALEHLLALLPEVADGADA</sequence>
<dbReference type="PROSITE" id="PS50931">
    <property type="entry name" value="HTH_LYSR"/>
    <property type="match status" value="1"/>
</dbReference>
<dbReference type="Gene3D" id="3.40.190.10">
    <property type="entry name" value="Periplasmic binding protein-like II"/>
    <property type="match status" value="2"/>
</dbReference>
<keyword evidence="2" id="KW-0805">Transcription regulation</keyword>
<dbReference type="InterPro" id="IPR000847">
    <property type="entry name" value="LysR_HTH_N"/>
</dbReference>
<dbReference type="Pfam" id="PF00126">
    <property type="entry name" value="HTH_1"/>
    <property type="match status" value="1"/>
</dbReference>
<protein>
    <submittedName>
        <fullName evidence="6">LysR family transcriptional regulator</fullName>
    </submittedName>
</protein>
<dbReference type="SUPFAM" id="SSF53850">
    <property type="entry name" value="Periplasmic binding protein-like II"/>
    <property type="match status" value="1"/>
</dbReference>
<dbReference type="GO" id="GO:0000976">
    <property type="term" value="F:transcription cis-regulatory region binding"/>
    <property type="evidence" value="ECO:0007669"/>
    <property type="project" value="TreeGrafter"/>
</dbReference>
<dbReference type="InterPro" id="IPR036390">
    <property type="entry name" value="WH_DNA-bd_sf"/>
</dbReference>
<dbReference type="AlphaFoldDB" id="A0A1S8DKM8"/>
<feature type="domain" description="HTH lysR-type" evidence="5">
    <location>
        <begin position="1"/>
        <end position="58"/>
    </location>
</feature>
<dbReference type="PANTHER" id="PTHR30126">
    <property type="entry name" value="HTH-TYPE TRANSCRIPTIONAL REGULATOR"/>
    <property type="match status" value="1"/>
</dbReference>
<dbReference type="FunFam" id="1.10.10.10:FF:000001">
    <property type="entry name" value="LysR family transcriptional regulator"/>
    <property type="match status" value="1"/>
</dbReference>
<accession>A0A1S8DKM8</accession>
<dbReference type="SUPFAM" id="SSF46785">
    <property type="entry name" value="Winged helix' DNA-binding domain"/>
    <property type="match status" value="1"/>
</dbReference>
<keyword evidence="7" id="KW-1185">Reference proteome</keyword>
<comment type="caution">
    <text evidence="6">The sequence shown here is derived from an EMBL/GenBank/DDBJ whole genome shotgun (WGS) entry which is preliminary data.</text>
</comment>
<dbReference type="GO" id="GO:0003700">
    <property type="term" value="F:DNA-binding transcription factor activity"/>
    <property type="evidence" value="ECO:0007669"/>
    <property type="project" value="InterPro"/>
</dbReference>
<dbReference type="InterPro" id="IPR036388">
    <property type="entry name" value="WH-like_DNA-bd_sf"/>
</dbReference>
<dbReference type="EMBL" id="MUBC01000003">
    <property type="protein sequence ID" value="ONM45459.1"/>
    <property type="molecule type" value="Genomic_DNA"/>
</dbReference>
<dbReference type="STRING" id="254161.SAMN05216256_11023"/>
<evidence type="ECO:0000313" key="6">
    <source>
        <dbReference type="EMBL" id="ONM45459.1"/>
    </source>
</evidence>
<dbReference type="PANTHER" id="PTHR30126:SF40">
    <property type="entry name" value="HTH-TYPE TRANSCRIPTIONAL REGULATOR GLTR"/>
    <property type="match status" value="1"/>
</dbReference>
<dbReference type="InterPro" id="IPR005119">
    <property type="entry name" value="LysR_subst-bd"/>
</dbReference>
<name>A0A1S8DKM8_9GAMM</name>
<proteinExistence type="inferred from homology"/>
<dbReference type="RefSeq" id="WP_083724139.1">
    <property type="nucleotide sequence ID" value="NZ_FOUD01000010.1"/>
</dbReference>